<protein>
    <submittedName>
        <fullName evidence="1">Uncharacterized protein</fullName>
    </submittedName>
</protein>
<gene>
    <name evidence="1" type="ORF">H9714_05215</name>
</gene>
<sequence>MEYVELINQIVAAEQNACHLAQEAQEREAGLEADLAKETAQMRESYLARAKQRVEIVAQTEAAQAQEAIAALDDRRTQSLNALEQAYQNHAQEWVDTLFAQVVGQKP</sequence>
<dbReference type="Proteomes" id="UP000824208">
    <property type="component" value="Unassembled WGS sequence"/>
</dbReference>
<accession>A0A9D2MBG9</accession>
<organism evidence="1 2">
    <name type="scientific">Candidatus Flavonifractor intestinipullorum</name>
    <dbReference type="NCBI Taxonomy" id="2838587"/>
    <lineage>
        <taxon>Bacteria</taxon>
        <taxon>Bacillati</taxon>
        <taxon>Bacillota</taxon>
        <taxon>Clostridia</taxon>
        <taxon>Eubacteriales</taxon>
        <taxon>Oscillospiraceae</taxon>
        <taxon>Flavonifractor</taxon>
    </lineage>
</organism>
<dbReference type="AlphaFoldDB" id="A0A9D2MBG9"/>
<evidence type="ECO:0000313" key="1">
    <source>
        <dbReference type="EMBL" id="HJB56936.1"/>
    </source>
</evidence>
<name>A0A9D2MBG9_9FIRM</name>
<dbReference type="EMBL" id="DWYC01000051">
    <property type="protein sequence ID" value="HJB56936.1"/>
    <property type="molecule type" value="Genomic_DNA"/>
</dbReference>
<evidence type="ECO:0000313" key="2">
    <source>
        <dbReference type="Proteomes" id="UP000824208"/>
    </source>
</evidence>
<comment type="caution">
    <text evidence="1">The sequence shown here is derived from an EMBL/GenBank/DDBJ whole genome shotgun (WGS) entry which is preliminary data.</text>
</comment>
<proteinExistence type="predicted"/>
<reference evidence="1" key="1">
    <citation type="journal article" date="2021" name="PeerJ">
        <title>Extensive microbial diversity within the chicken gut microbiome revealed by metagenomics and culture.</title>
        <authorList>
            <person name="Gilroy R."/>
            <person name="Ravi A."/>
            <person name="Getino M."/>
            <person name="Pursley I."/>
            <person name="Horton D.L."/>
            <person name="Alikhan N.F."/>
            <person name="Baker D."/>
            <person name="Gharbi K."/>
            <person name="Hall N."/>
            <person name="Watson M."/>
            <person name="Adriaenssens E.M."/>
            <person name="Foster-Nyarko E."/>
            <person name="Jarju S."/>
            <person name="Secka A."/>
            <person name="Antonio M."/>
            <person name="Oren A."/>
            <person name="Chaudhuri R.R."/>
            <person name="La Ragione R."/>
            <person name="Hildebrand F."/>
            <person name="Pallen M.J."/>
        </authorList>
    </citation>
    <scope>NUCLEOTIDE SEQUENCE</scope>
    <source>
        <strain evidence="1">CHK189-11263</strain>
    </source>
</reference>
<reference evidence="1" key="2">
    <citation type="submission" date="2021-04" db="EMBL/GenBank/DDBJ databases">
        <authorList>
            <person name="Gilroy R."/>
        </authorList>
    </citation>
    <scope>NUCLEOTIDE SEQUENCE</scope>
    <source>
        <strain evidence="1">CHK189-11263</strain>
    </source>
</reference>